<keyword evidence="1" id="KW-0812">Transmembrane</keyword>
<keyword evidence="1" id="KW-1133">Transmembrane helix</keyword>
<evidence type="ECO:0000256" key="1">
    <source>
        <dbReference type="SAM" id="Phobius"/>
    </source>
</evidence>
<comment type="caution">
    <text evidence="2">The sequence shown here is derived from an EMBL/GenBank/DDBJ whole genome shotgun (WGS) entry which is preliminary data.</text>
</comment>
<dbReference type="Proteomes" id="UP000754226">
    <property type="component" value="Unassembled WGS sequence"/>
</dbReference>
<keyword evidence="1" id="KW-0472">Membrane</keyword>
<reference evidence="2" key="1">
    <citation type="submission" date="2021-02" db="EMBL/GenBank/DDBJ databases">
        <title>Infant gut strain persistence is associated with maternal origin, phylogeny, and functional potential including surface adhesion and iron acquisition.</title>
        <authorList>
            <person name="Lou Y.C."/>
        </authorList>
    </citation>
    <scope>NUCLEOTIDE SEQUENCE</scope>
    <source>
        <strain evidence="2">L3_106_000M1_dasL3_106_000M1_concoct_15</strain>
    </source>
</reference>
<evidence type="ECO:0000313" key="2">
    <source>
        <dbReference type="EMBL" id="MBS5520067.1"/>
    </source>
</evidence>
<dbReference type="EMBL" id="JAGZCZ010000007">
    <property type="protein sequence ID" value="MBS5520067.1"/>
    <property type="molecule type" value="Genomic_DNA"/>
</dbReference>
<evidence type="ECO:0000313" key="3">
    <source>
        <dbReference type="Proteomes" id="UP000754226"/>
    </source>
</evidence>
<dbReference type="AlphaFoldDB" id="A0A943ELG5"/>
<accession>A0A943ELG5</accession>
<protein>
    <submittedName>
        <fullName evidence="2">Uncharacterized protein</fullName>
    </submittedName>
</protein>
<sequence>MNRHEFWSCHKRKVKYTLGIVFAVIMGLFAVAYALSLQAAAIFNFIAARQHFLEGTITVGRLTATPLGHVHFENLVWTLDESGTKVTVPDGHFHVKPLDLIMRRPSTSTITNVELNGASIELSFDNKMHIRGFQMVEPKKEKKEKGKKKPIFDVKVKNLDVDLILNHCRVTAYYKDRVHTFKDVNATIHYDSKDRIDIDFSTGELGGTLEGGGVDIQGTVDLKPAISTYDLNLGIRELNPSSLGTGLNIHETVTASATVTGKLPEPIIIGQLYMKNLNLPGLKFTNVRGDFKYKDGYIGAQNVTADVFGGTCDASGGFNIDTKAYDVYVKGHDLHSEDAAGVPFFRTLVQLDLTMSCNGDNRSTLTYGTFTSGKGIYALVKFDSISGAFSNQYKRLKFDDVTIKSVSGDIVAPQFELEDGKLHMGSLYYVSENGTRTKISLFS</sequence>
<proteinExistence type="predicted"/>
<feature type="transmembrane region" description="Helical" evidence="1">
    <location>
        <begin position="20"/>
        <end position="46"/>
    </location>
</feature>
<organism evidence="2 3">
    <name type="scientific">Acidaminococcus intestini</name>
    <dbReference type="NCBI Taxonomy" id="187327"/>
    <lineage>
        <taxon>Bacteria</taxon>
        <taxon>Bacillati</taxon>
        <taxon>Bacillota</taxon>
        <taxon>Negativicutes</taxon>
        <taxon>Acidaminococcales</taxon>
        <taxon>Acidaminococcaceae</taxon>
        <taxon>Acidaminococcus</taxon>
    </lineage>
</organism>
<name>A0A943ELG5_9FIRM</name>
<gene>
    <name evidence="2" type="ORF">KHX13_07050</name>
</gene>